<dbReference type="InterPro" id="IPR005467">
    <property type="entry name" value="His_kinase_dom"/>
</dbReference>
<dbReference type="InterPro" id="IPR036641">
    <property type="entry name" value="HPT_dom_sf"/>
</dbReference>
<keyword evidence="8" id="KW-0902">Two-component regulatory system</keyword>
<dbReference type="Proteomes" id="UP000315252">
    <property type="component" value="Unassembled WGS sequence"/>
</dbReference>
<dbReference type="InterPro" id="IPR004358">
    <property type="entry name" value="Sig_transdc_His_kin-like_C"/>
</dbReference>
<feature type="compositionally biased region" description="Basic and acidic residues" evidence="14">
    <location>
        <begin position="618"/>
        <end position="628"/>
    </location>
</feature>
<dbReference type="OrthoDB" id="9813151at2"/>
<protein>
    <recommendedName>
        <fullName evidence="10">Sensory/regulatory protein RpfC</fullName>
        <ecNumber evidence="2">2.7.13.3</ecNumber>
    </recommendedName>
</protein>
<feature type="domain" description="HPt" evidence="18">
    <location>
        <begin position="728"/>
        <end position="822"/>
    </location>
</feature>
<keyword evidence="20" id="KW-1185">Reference proteome</keyword>
<dbReference type="FunFam" id="1.10.287.130:FF:000002">
    <property type="entry name" value="Two-component osmosensing histidine kinase"/>
    <property type="match status" value="1"/>
</dbReference>
<dbReference type="PROSITE" id="PS50894">
    <property type="entry name" value="HPT"/>
    <property type="match status" value="1"/>
</dbReference>
<evidence type="ECO:0000313" key="20">
    <source>
        <dbReference type="Proteomes" id="UP000315252"/>
    </source>
</evidence>
<dbReference type="CDD" id="cd17546">
    <property type="entry name" value="REC_hyHK_CKI1_RcsC-like"/>
    <property type="match status" value="1"/>
</dbReference>
<dbReference type="SUPFAM" id="SSF47226">
    <property type="entry name" value="Histidine-containing phosphotransfer domain, HPT domain"/>
    <property type="match status" value="1"/>
</dbReference>
<dbReference type="Pfam" id="PF02518">
    <property type="entry name" value="HATPase_c"/>
    <property type="match status" value="1"/>
</dbReference>
<evidence type="ECO:0000256" key="4">
    <source>
        <dbReference type="ARBA" id="ARBA00022679"/>
    </source>
</evidence>
<evidence type="ECO:0000256" key="10">
    <source>
        <dbReference type="ARBA" id="ARBA00068150"/>
    </source>
</evidence>
<dbReference type="GO" id="GO:0005524">
    <property type="term" value="F:ATP binding"/>
    <property type="evidence" value="ECO:0007669"/>
    <property type="project" value="UniProtKB-KW"/>
</dbReference>
<evidence type="ECO:0000313" key="19">
    <source>
        <dbReference type="EMBL" id="TQV82041.1"/>
    </source>
</evidence>
<dbReference type="GO" id="GO:0000155">
    <property type="term" value="F:phosphorelay sensor kinase activity"/>
    <property type="evidence" value="ECO:0007669"/>
    <property type="project" value="InterPro"/>
</dbReference>
<evidence type="ECO:0000256" key="2">
    <source>
        <dbReference type="ARBA" id="ARBA00012438"/>
    </source>
</evidence>
<dbReference type="CDD" id="cd00082">
    <property type="entry name" value="HisKA"/>
    <property type="match status" value="1"/>
</dbReference>
<evidence type="ECO:0000256" key="8">
    <source>
        <dbReference type="ARBA" id="ARBA00023012"/>
    </source>
</evidence>
<dbReference type="CDD" id="cd16922">
    <property type="entry name" value="HATPase_EvgS-ArcB-TorS-like"/>
    <property type="match status" value="1"/>
</dbReference>
<keyword evidence="13" id="KW-0175">Coiled coil</keyword>
<comment type="caution">
    <text evidence="19">The sequence shown here is derived from an EMBL/GenBank/DDBJ whole genome shotgun (WGS) entry which is preliminary data.</text>
</comment>
<accession>A0A545TXY2</accession>
<dbReference type="InterPro" id="IPR003661">
    <property type="entry name" value="HisK_dim/P_dom"/>
</dbReference>
<feature type="compositionally biased region" description="Acidic residues" evidence="14">
    <location>
        <begin position="691"/>
        <end position="705"/>
    </location>
</feature>
<dbReference type="FunFam" id="3.30.565.10:FF:000010">
    <property type="entry name" value="Sensor histidine kinase RcsC"/>
    <property type="match status" value="1"/>
</dbReference>
<evidence type="ECO:0000256" key="15">
    <source>
        <dbReference type="SAM" id="Phobius"/>
    </source>
</evidence>
<dbReference type="Gene3D" id="3.40.50.2300">
    <property type="match status" value="1"/>
</dbReference>
<sequence>MASSSVKAFGRKEDRNPLLALLLIAVAALSTTWLSSYDARVSLLKQQATGSGPKREMFPATGGEGLERLSASFRTPEKDAQIPGFAGRGSDVFLYKPFDRDGAITVASWPSDLGKVSAGGHFTEIVQRGESFEAIAEDEAIAKDQRLVSEASFEKSPKDVPARHNVSYFFWGIAGLLLFWGMGWTGVILRNLHERNIREQELMDTQAELGARLSELRDARERVEAEATAQVMLAEELSMARDEADAANKAKSQFLATMSHEIRTPMNGVLGMLGILSDTDLTDDQMKYTRLARDSAESLLSIIDDILDYSKLEEGRIDLEEVDYSPEQVIDGVVSLLSSKANDVGLSLSTEGTDELPTWLRGDPTRVRQILFNLIGNAVKFTERGGVRVIASHKMLPDNEIEVRVDVKDTGVGIAPESQEKLFKRFSQADSSTTRRFGGSGLGLVICRQLAQLMHGGVGLYSEVGKGSTFWFTIRCPLGEAPVQQLRSGFGMESSESQLKLKILVAEDNAVNQLVAKTILTKAGHDVAVVENGFEAVAAVRENAFDVVLMDIQMPEMDGPMATKEIRGLPAPLSEIKIVALTANAMAGHREEYLAAGMDDYVTKPIDPRQLFAALVRVTKDRQPKSPDVDPSEEAISDKKPPHAVAPKAADQGDVPAPVSGREIETEDPAEPAIVEREVAPVAARSSDNDTLSDTDTDTANEESESNVTSLLPLFDREKFDELRDALGDDGLQEALGFVPTEAAKSLAEIKNSIAAGDLETAQRAAHSIKGMASNFGAVRLQNVAREIETESPDIETVTQKLADLEDTLTQTQLEIDQLKSA</sequence>
<dbReference type="Gene3D" id="1.20.120.160">
    <property type="entry name" value="HPT domain"/>
    <property type="match status" value="1"/>
</dbReference>
<feature type="region of interest" description="Disordered" evidence="14">
    <location>
        <begin position="618"/>
        <end position="708"/>
    </location>
</feature>
<dbReference type="PROSITE" id="PS50109">
    <property type="entry name" value="HIS_KIN"/>
    <property type="match status" value="1"/>
</dbReference>
<feature type="modified residue" description="Phosphohistidine" evidence="11">
    <location>
        <position position="767"/>
    </location>
</feature>
<evidence type="ECO:0000256" key="7">
    <source>
        <dbReference type="ARBA" id="ARBA00022840"/>
    </source>
</evidence>
<keyword evidence="4" id="KW-0808">Transferase</keyword>
<dbReference type="CDD" id="cd00088">
    <property type="entry name" value="HPT"/>
    <property type="match status" value="1"/>
</dbReference>
<evidence type="ECO:0000259" key="18">
    <source>
        <dbReference type="PROSITE" id="PS50894"/>
    </source>
</evidence>
<feature type="transmembrane region" description="Helical" evidence="15">
    <location>
        <begin position="168"/>
        <end position="189"/>
    </location>
</feature>
<dbReference type="InterPro" id="IPR036097">
    <property type="entry name" value="HisK_dim/P_sf"/>
</dbReference>
<feature type="domain" description="Response regulatory" evidence="17">
    <location>
        <begin position="502"/>
        <end position="619"/>
    </location>
</feature>
<dbReference type="InterPro" id="IPR036890">
    <property type="entry name" value="HATPase_C_sf"/>
</dbReference>
<keyword evidence="3 12" id="KW-0597">Phosphoprotein</keyword>
<dbReference type="InterPro" id="IPR011006">
    <property type="entry name" value="CheY-like_superfamily"/>
</dbReference>
<dbReference type="PANTHER" id="PTHR45339:SF5">
    <property type="entry name" value="HISTIDINE KINASE"/>
    <property type="match status" value="1"/>
</dbReference>
<gene>
    <name evidence="19" type="ORF">FKG95_07345</name>
</gene>
<comment type="subunit">
    <text evidence="9">At low DSF concentrations, interacts with RpfF.</text>
</comment>
<feature type="modified residue" description="4-aspartylphosphate" evidence="12">
    <location>
        <position position="551"/>
    </location>
</feature>
<dbReference type="Gene3D" id="1.10.287.130">
    <property type="match status" value="1"/>
</dbReference>
<evidence type="ECO:0000256" key="13">
    <source>
        <dbReference type="SAM" id="Coils"/>
    </source>
</evidence>
<evidence type="ECO:0000256" key="1">
    <source>
        <dbReference type="ARBA" id="ARBA00000085"/>
    </source>
</evidence>
<dbReference type="EMBL" id="VHSH01000002">
    <property type="protein sequence ID" value="TQV82041.1"/>
    <property type="molecule type" value="Genomic_DNA"/>
</dbReference>
<dbReference type="RefSeq" id="WP_142895672.1">
    <property type="nucleotide sequence ID" value="NZ_ML660053.1"/>
</dbReference>
<organism evidence="19 20">
    <name type="scientific">Denitrobaculum tricleocarpae</name>
    <dbReference type="NCBI Taxonomy" id="2591009"/>
    <lineage>
        <taxon>Bacteria</taxon>
        <taxon>Pseudomonadati</taxon>
        <taxon>Pseudomonadota</taxon>
        <taxon>Alphaproteobacteria</taxon>
        <taxon>Rhodospirillales</taxon>
        <taxon>Rhodospirillaceae</taxon>
        <taxon>Denitrobaculum</taxon>
    </lineage>
</organism>
<evidence type="ECO:0000256" key="3">
    <source>
        <dbReference type="ARBA" id="ARBA00022553"/>
    </source>
</evidence>
<dbReference type="SMART" id="SM00388">
    <property type="entry name" value="HisKA"/>
    <property type="match status" value="1"/>
</dbReference>
<evidence type="ECO:0000256" key="9">
    <source>
        <dbReference type="ARBA" id="ARBA00064003"/>
    </source>
</evidence>
<evidence type="ECO:0000259" key="17">
    <source>
        <dbReference type="PROSITE" id="PS50110"/>
    </source>
</evidence>
<keyword evidence="5" id="KW-0547">Nucleotide-binding</keyword>
<evidence type="ECO:0000256" key="6">
    <source>
        <dbReference type="ARBA" id="ARBA00022777"/>
    </source>
</evidence>
<keyword evidence="15" id="KW-0812">Transmembrane</keyword>
<evidence type="ECO:0000256" key="11">
    <source>
        <dbReference type="PROSITE-ProRule" id="PRU00110"/>
    </source>
</evidence>
<dbReference type="Pfam" id="PF00512">
    <property type="entry name" value="HisKA"/>
    <property type="match status" value="1"/>
</dbReference>
<dbReference type="AlphaFoldDB" id="A0A545TXY2"/>
<dbReference type="PROSITE" id="PS50110">
    <property type="entry name" value="RESPONSE_REGULATORY"/>
    <property type="match status" value="1"/>
</dbReference>
<dbReference type="SUPFAM" id="SSF47384">
    <property type="entry name" value="Homodimeric domain of signal transducing histidine kinase"/>
    <property type="match status" value="1"/>
</dbReference>
<evidence type="ECO:0000256" key="14">
    <source>
        <dbReference type="SAM" id="MobiDB-lite"/>
    </source>
</evidence>
<dbReference type="GO" id="GO:0005886">
    <property type="term" value="C:plasma membrane"/>
    <property type="evidence" value="ECO:0007669"/>
    <property type="project" value="UniProtKB-SubCell"/>
</dbReference>
<dbReference type="SMART" id="SM00448">
    <property type="entry name" value="REC"/>
    <property type="match status" value="1"/>
</dbReference>
<dbReference type="PANTHER" id="PTHR45339">
    <property type="entry name" value="HYBRID SIGNAL TRANSDUCTION HISTIDINE KINASE J"/>
    <property type="match status" value="1"/>
</dbReference>
<keyword evidence="7" id="KW-0067">ATP-binding</keyword>
<evidence type="ECO:0000259" key="16">
    <source>
        <dbReference type="PROSITE" id="PS50109"/>
    </source>
</evidence>
<dbReference type="PRINTS" id="PR00344">
    <property type="entry name" value="BCTRLSENSOR"/>
</dbReference>
<keyword evidence="15" id="KW-1133">Transmembrane helix</keyword>
<dbReference type="SMART" id="SM00387">
    <property type="entry name" value="HATPase_c"/>
    <property type="match status" value="1"/>
</dbReference>
<dbReference type="EC" id="2.7.13.3" evidence="2"/>
<name>A0A545TXY2_9PROT</name>
<dbReference type="Pfam" id="PF00072">
    <property type="entry name" value="Response_reg"/>
    <property type="match status" value="1"/>
</dbReference>
<dbReference type="InterPro" id="IPR001789">
    <property type="entry name" value="Sig_transdc_resp-reg_receiver"/>
</dbReference>
<evidence type="ECO:0000256" key="5">
    <source>
        <dbReference type="ARBA" id="ARBA00022741"/>
    </source>
</evidence>
<dbReference type="InterPro" id="IPR008207">
    <property type="entry name" value="Sig_transdc_His_kin_Hpt_dom"/>
</dbReference>
<feature type="coiled-coil region" evidence="13">
    <location>
        <begin position="795"/>
        <end position="822"/>
    </location>
</feature>
<reference evidence="19 20" key="1">
    <citation type="submission" date="2019-06" db="EMBL/GenBank/DDBJ databases">
        <title>Whole genome sequence for Rhodospirillaceae sp. R148.</title>
        <authorList>
            <person name="Wang G."/>
        </authorList>
    </citation>
    <scope>NUCLEOTIDE SEQUENCE [LARGE SCALE GENOMIC DNA]</scope>
    <source>
        <strain evidence="19 20">R148</strain>
    </source>
</reference>
<keyword evidence="15" id="KW-0472">Membrane</keyword>
<dbReference type="Pfam" id="PF01627">
    <property type="entry name" value="Hpt"/>
    <property type="match status" value="1"/>
</dbReference>
<keyword evidence="6" id="KW-0418">Kinase</keyword>
<dbReference type="SUPFAM" id="SSF52172">
    <property type="entry name" value="CheY-like"/>
    <property type="match status" value="1"/>
</dbReference>
<dbReference type="SUPFAM" id="SSF55874">
    <property type="entry name" value="ATPase domain of HSP90 chaperone/DNA topoisomerase II/histidine kinase"/>
    <property type="match status" value="1"/>
</dbReference>
<proteinExistence type="predicted"/>
<comment type="catalytic activity">
    <reaction evidence="1">
        <text>ATP + protein L-histidine = ADP + protein N-phospho-L-histidine.</text>
        <dbReference type="EC" id="2.7.13.3"/>
    </reaction>
</comment>
<dbReference type="InterPro" id="IPR003594">
    <property type="entry name" value="HATPase_dom"/>
</dbReference>
<dbReference type="Gene3D" id="3.30.565.10">
    <property type="entry name" value="Histidine kinase-like ATPase, C-terminal domain"/>
    <property type="match status" value="1"/>
</dbReference>
<evidence type="ECO:0000256" key="12">
    <source>
        <dbReference type="PROSITE-ProRule" id="PRU00169"/>
    </source>
</evidence>
<feature type="domain" description="Histidine kinase" evidence="16">
    <location>
        <begin position="257"/>
        <end position="478"/>
    </location>
</feature>